<dbReference type="PANTHER" id="PTHR43320">
    <property type="entry name" value="SUGAR KINASE"/>
    <property type="match status" value="1"/>
</dbReference>
<evidence type="ECO:0000256" key="2">
    <source>
        <dbReference type="ARBA" id="ARBA00022679"/>
    </source>
</evidence>
<dbReference type="InterPro" id="IPR052700">
    <property type="entry name" value="Carb_kinase_PfkB-like"/>
</dbReference>
<dbReference type="Gene3D" id="3.40.1190.20">
    <property type="match status" value="1"/>
</dbReference>
<dbReference type="PANTHER" id="PTHR43320:SF3">
    <property type="entry name" value="CARBOHYDRATE KINASE PFKB DOMAIN-CONTAINING PROTEIN"/>
    <property type="match status" value="1"/>
</dbReference>
<name>A0A838LB30_9SPHN</name>
<dbReference type="CDD" id="cd01168">
    <property type="entry name" value="adenosine_kinase"/>
    <property type="match status" value="1"/>
</dbReference>
<sequence length="331" mass="34564">MTDTTLDIIAIGNALVDVLAPADDAFLAAEGLTKGAMQLINADRATSLYGHMGPGKEISGGSAGNTVAGAAMMGARCAFIGQVAKDQLGEVFVHDLESQGIAFTVAPREADIPTGRCLILVGECGERTMNTYLGAAQFLPPSSVDEAQVASAKVLLLEGYLWDPAEPRAAMQAAIRMARKAGRQVALGVSAVFCIMNHLSDFRALVDDGDIDILFANEEELLALTGEATFDAAMDALAPKLSLVVATRGKDGAWAAANGERFHVPAEPVERVVDTTGAGDLFSAGYLVGHVQGRPVEECLRMGAIAAAEVISHYGARPEQDLNALIAARLD</sequence>
<protein>
    <submittedName>
        <fullName evidence="5">Adenosine kinase</fullName>
    </submittedName>
</protein>
<accession>A0A838LB30</accession>
<evidence type="ECO:0000313" key="5">
    <source>
        <dbReference type="EMBL" id="MBA2936042.1"/>
    </source>
</evidence>
<evidence type="ECO:0000256" key="3">
    <source>
        <dbReference type="ARBA" id="ARBA00022777"/>
    </source>
</evidence>
<dbReference type="GO" id="GO:0016301">
    <property type="term" value="F:kinase activity"/>
    <property type="evidence" value="ECO:0007669"/>
    <property type="project" value="UniProtKB-KW"/>
</dbReference>
<gene>
    <name evidence="5" type="ORF">HZF05_18325</name>
</gene>
<keyword evidence="3 5" id="KW-0418">Kinase</keyword>
<proteinExistence type="inferred from homology"/>
<comment type="caution">
    <text evidence="5">The sequence shown here is derived from an EMBL/GenBank/DDBJ whole genome shotgun (WGS) entry which is preliminary data.</text>
</comment>
<dbReference type="SUPFAM" id="SSF53613">
    <property type="entry name" value="Ribokinase-like"/>
    <property type="match status" value="1"/>
</dbReference>
<dbReference type="PROSITE" id="PS00584">
    <property type="entry name" value="PFKB_KINASES_2"/>
    <property type="match status" value="1"/>
</dbReference>
<evidence type="ECO:0000259" key="4">
    <source>
        <dbReference type="Pfam" id="PF00294"/>
    </source>
</evidence>
<evidence type="ECO:0000256" key="1">
    <source>
        <dbReference type="ARBA" id="ARBA00010688"/>
    </source>
</evidence>
<keyword evidence="2" id="KW-0808">Transferase</keyword>
<dbReference type="RefSeq" id="WP_160363937.1">
    <property type="nucleotide sequence ID" value="NZ_JACEIB010000027.1"/>
</dbReference>
<evidence type="ECO:0000313" key="6">
    <source>
        <dbReference type="Proteomes" id="UP000570166"/>
    </source>
</evidence>
<dbReference type="InterPro" id="IPR011611">
    <property type="entry name" value="PfkB_dom"/>
</dbReference>
<dbReference type="Pfam" id="PF00294">
    <property type="entry name" value="PfkB"/>
    <property type="match status" value="1"/>
</dbReference>
<keyword evidence="6" id="KW-1185">Reference proteome</keyword>
<dbReference type="Proteomes" id="UP000570166">
    <property type="component" value="Unassembled WGS sequence"/>
</dbReference>
<dbReference type="AlphaFoldDB" id="A0A838LB30"/>
<comment type="similarity">
    <text evidence="1">Belongs to the carbohydrate kinase PfkB family.</text>
</comment>
<dbReference type="InterPro" id="IPR029056">
    <property type="entry name" value="Ribokinase-like"/>
</dbReference>
<reference evidence="5 6" key="1">
    <citation type="submission" date="2020-07" db="EMBL/GenBank/DDBJ databases">
        <authorList>
            <person name="Sun Q."/>
        </authorList>
    </citation>
    <scope>NUCLEOTIDE SEQUENCE [LARGE SCALE GENOMIC DNA]</scope>
    <source>
        <strain evidence="5 6">CGMCC 1.13654</strain>
    </source>
</reference>
<feature type="domain" description="Carbohydrate kinase PfkB" evidence="4">
    <location>
        <begin position="56"/>
        <end position="318"/>
    </location>
</feature>
<dbReference type="InterPro" id="IPR002173">
    <property type="entry name" value="Carboh/pur_kinase_PfkB_CS"/>
</dbReference>
<dbReference type="EMBL" id="JACEIB010000027">
    <property type="protein sequence ID" value="MBA2936042.1"/>
    <property type="molecule type" value="Genomic_DNA"/>
</dbReference>
<organism evidence="5 6">
    <name type="scientific">Sphingomonas chungangi</name>
    <dbReference type="NCBI Taxonomy" id="2683589"/>
    <lineage>
        <taxon>Bacteria</taxon>
        <taxon>Pseudomonadati</taxon>
        <taxon>Pseudomonadota</taxon>
        <taxon>Alphaproteobacteria</taxon>
        <taxon>Sphingomonadales</taxon>
        <taxon>Sphingomonadaceae</taxon>
        <taxon>Sphingomonas</taxon>
    </lineage>
</organism>